<evidence type="ECO:0000313" key="3">
    <source>
        <dbReference type="Proteomes" id="UP001152888"/>
    </source>
</evidence>
<organism evidence="2 3">
    <name type="scientific">Acanthoscelides obtectus</name>
    <name type="common">Bean weevil</name>
    <name type="synonym">Bruchus obtectus</name>
    <dbReference type="NCBI Taxonomy" id="200917"/>
    <lineage>
        <taxon>Eukaryota</taxon>
        <taxon>Metazoa</taxon>
        <taxon>Ecdysozoa</taxon>
        <taxon>Arthropoda</taxon>
        <taxon>Hexapoda</taxon>
        <taxon>Insecta</taxon>
        <taxon>Pterygota</taxon>
        <taxon>Neoptera</taxon>
        <taxon>Endopterygota</taxon>
        <taxon>Coleoptera</taxon>
        <taxon>Polyphaga</taxon>
        <taxon>Cucujiformia</taxon>
        <taxon>Chrysomeloidea</taxon>
        <taxon>Chrysomelidae</taxon>
        <taxon>Bruchinae</taxon>
        <taxon>Bruchini</taxon>
        <taxon>Acanthoscelides</taxon>
    </lineage>
</organism>
<evidence type="ECO:0000259" key="1">
    <source>
        <dbReference type="Pfam" id="PF13843"/>
    </source>
</evidence>
<protein>
    <recommendedName>
        <fullName evidence="1">PiggyBac transposable element-derived protein domain-containing protein</fullName>
    </recommendedName>
</protein>
<gene>
    <name evidence="2" type="ORF">ACAOBT_LOCUS8503</name>
</gene>
<accession>A0A9P0K8P8</accession>
<evidence type="ECO:0000313" key="2">
    <source>
        <dbReference type="EMBL" id="CAH1969626.1"/>
    </source>
</evidence>
<comment type="caution">
    <text evidence="2">The sequence shown here is derived from an EMBL/GenBank/DDBJ whole genome shotgun (WGS) entry which is preliminary data.</text>
</comment>
<dbReference type="PANTHER" id="PTHR46599">
    <property type="entry name" value="PIGGYBAC TRANSPOSABLE ELEMENT-DERIVED PROTEIN 4"/>
    <property type="match status" value="1"/>
</dbReference>
<dbReference type="Pfam" id="PF13843">
    <property type="entry name" value="DDE_Tnp_1_7"/>
    <property type="match status" value="2"/>
</dbReference>
<dbReference type="AlphaFoldDB" id="A0A9P0K8P8"/>
<dbReference type="Proteomes" id="UP001152888">
    <property type="component" value="Unassembled WGS sequence"/>
</dbReference>
<keyword evidence="3" id="KW-1185">Reference proteome</keyword>
<dbReference type="InterPro" id="IPR029526">
    <property type="entry name" value="PGBD"/>
</dbReference>
<name>A0A9P0K8P8_ACAOB</name>
<feature type="domain" description="PiggyBac transposable element-derived protein" evidence="1">
    <location>
        <begin position="1"/>
        <end position="81"/>
    </location>
</feature>
<dbReference type="EMBL" id="CAKOFQ010006765">
    <property type="protein sequence ID" value="CAH1969626.1"/>
    <property type="molecule type" value="Genomic_DNA"/>
</dbReference>
<feature type="domain" description="PiggyBac transposable element-derived protein" evidence="1">
    <location>
        <begin position="167"/>
        <end position="271"/>
    </location>
</feature>
<reference evidence="2" key="1">
    <citation type="submission" date="2022-03" db="EMBL/GenBank/DDBJ databases">
        <authorList>
            <person name="Sayadi A."/>
        </authorList>
    </citation>
    <scope>NUCLEOTIDE SEQUENCE</scope>
</reference>
<sequence length="276" mass="32759">MTERKFALICKFLHFSNKNELDENTSQKKLFNIKPVLDHLQKRFMEVYIPEQIISIDESLVGWKVCLTWKQYIPSKRKSSIDTDYELSTCVDLSSADESESEYPEEAADLGSKKKKFALICKFLHFSNNNELDENTSQRKLFNIKPVQKRFMEVYIPKQIISIDESLVDKGYCLFLDNYYTSVDLAERLSKRRTDCVGTMRLNRQGIPKELKEKKWEHGEAYALFRKKIIRYKDKKEMVMISTLHDNQFVEKTKKRKVMKRPVAVEHYNKKWAEQI</sequence>
<dbReference type="PANTHER" id="PTHR46599:SF3">
    <property type="entry name" value="PIGGYBAC TRANSPOSABLE ELEMENT-DERIVED PROTEIN 4"/>
    <property type="match status" value="1"/>
</dbReference>
<proteinExistence type="predicted"/>
<dbReference type="OrthoDB" id="75807at2759"/>